<name>A0A921UJ97_SORBI</name>
<gene>
    <name evidence="2" type="ORF">BDA96_04G202200</name>
</gene>
<proteinExistence type="predicted"/>
<dbReference type="Proteomes" id="UP000807115">
    <property type="component" value="Chromosome 4"/>
</dbReference>
<sequence length="85" mass="8651">MMCCKIVAALAMALLLVLGTAEAQVLPTPCCRFDCCDGIRCCVAGTTWNTLAPSPSPSPSPAVAFARSDAKARPGGASRKIAPGN</sequence>
<dbReference type="AlphaFoldDB" id="A0A921UJ97"/>
<accession>A0A921UJ97</accession>
<evidence type="ECO:0008006" key="4">
    <source>
        <dbReference type="Google" id="ProtNLM"/>
    </source>
</evidence>
<keyword evidence="1" id="KW-0732">Signal</keyword>
<comment type="caution">
    <text evidence="2">The sequence shown here is derived from an EMBL/GenBank/DDBJ whole genome shotgun (WGS) entry which is preliminary data.</text>
</comment>
<organism evidence="2 3">
    <name type="scientific">Sorghum bicolor</name>
    <name type="common">Sorghum</name>
    <name type="synonym">Sorghum vulgare</name>
    <dbReference type="NCBI Taxonomy" id="4558"/>
    <lineage>
        <taxon>Eukaryota</taxon>
        <taxon>Viridiplantae</taxon>
        <taxon>Streptophyta</taxon>
        <taxon>Embryophyta</taxon>
        <taxon>Tracheophyta</taxon>
        <taxon>Spermatophyta</taxon>
        <taxon>Magnoliopsida</taxon>
        <taxon>Liliopsida</taxon>
        <taxon>Poales</taxon>
        <taxon>Poaceae</taxon>
        <taxon>PACMAD clade</taxon>
        <taxon>Panicoideae</taxon>
        <taxon>Andropogonodae</taxon>
        <taxon>Andropogoneae</taxon>
        <taxon>Sorghinae</taxon>
        <taxon>Sorghum</taxon>
    </lineage>
</organism>
<feature type="signal peptide" evidence="1">
    <location>
        <begin position="1"/>
        <end position="23"/>
    </location>
</feature>
<feature type="chain" id="PRO_5037803774" description="Granulins domain-containing protein" evidence="1">
    <location>
        <begin position="24"/>
        <end position="85"/>
    </location>
</feature>
<protein>
    <recommendedName>
        <fullName evidence="4">Granulins domain-containing protein</fullName>
    </recommendedName>
</protein>
<reference evidence="2" key="2">
    <citation type="submission" date="2020-10" db="EMBL/GenBank/DDBJ databases">
        <authorList>
            <person name="Cooper E.A."/>
            <person name="Brenton Z.W."/>
            <person name="Flinn B.S."/>
            <person name="Jenkins J."/>
            <person name="Shu S."/>
            <person name="Flowers D."/>
            <person name="Luo F."/>
            <person name="Wang Y."/>
            <person name="Xia P."/>
            <person name="Barry K."/>
            <person name="Daum C."/>
            <person name="Lipzen A."/>
            <person name="Yoshinaga Y."/>
            <person name="Schmutz J."/>
            <person name="Saski C."/>
            <person name="Vermerris W."/>
            <person name="Kresovich S."/>
        </authorList>
    </citation>
    <scope>NUCLEOTIDE SEQUENCE</scope>
</reference>
<evidence type="ECO:0000313" key="3">
    <source>
        <dbReference type="Proteomes" id="UP000807115"/>
    </source>
</evidence>
<reference evidence="2" key="1">
    <citation type="journal article" date="2019" name="BMC Genomics">
        <title>A new reference genome for Sorghum bicolor reveals high levels of sequence similarity between sweet and grain genotypes: implications for the genetics of sugar metabolism.</title>
        <authorList>
            <person name="Cooper E.A."/>
            <person name="Brenton Z.W."/>
            <person name="Flinn B.S."/>
            <person name="Jenkins J."/>
            <person name="Shu S."/>
            <person name="Flowers D."/>
            <person name="Luo F."/>
            <person name="Wang Y."/>
            <person name="Xia P."/>
            <person name="Barry K."/>
            <person name="Daum C."/>
            <person name="Lipzen A."/>
            <person name="Yoshinaga Y."/>
            <person name="Schmutz J."/>
            <person name="Saski C."/>
            <person name="Vermerris W."/>
            <person name="Kresovich S."/>
        </authorList>
    </citation>
    <scope>NUCLEOTIDE SEQUENCE</scope>
</reference>
<evidence type="ECO:0000256" key="1">
    <source>
        <dbReference type="SAM" id="SignalP"/>
    </source>
</evidence>
<evidence type="ECO:0000313" key="2">
    <source>
        <dbReference type="EMBL" id="KAG0533544.1"/>
    </source>
</evidence>
<dbReference type="EMBL" id="CM027683">
    <property type="protein sequence ID" value="KAG0533544.1"/>
    <property type="molecule type" value="Genomic_DNA"/>
</dbReference>